<name>A0A285SIP2_9RHOB</name>
<evidence type="ECO:0000313" key="2">
    <source>
        <dbReference type="Proteomes" id="UP000219111"/>
    </source>
</evidence>
<dbReference type="Proteomes" id="UP000219111">
    <property type="component" value="Unassembled WGS sequence"/>
</dbReference>
<proteinExistence type="predicted"/>
<gene>
    <name evidence="1" type="ORF">SAMN05877831_104201</name>
</gene>
<reference evidence="2" key="1">
    <citation type="submission" date="2017-08" db="EMBL/GenBank/DDBJ databases">
        <authorList>
            <person name="Varghese N."/>
            <person name="Submissions S."/>
        </authorList>
    </citation>
    <scope>NUCLEOTIDE SEQUENCE [LARGE SCALE GENOMIC DNA]</scope>
    <source>
        <strain evidence="2">JA276</strain>
    </source>
</reference>
<sequence>MVSCRPKADNKDRYQTSVKRDEWETILPEFVFRKTGGALKVSGNLGYLGSAIREVRIANPRISRVRLY</sequence>
<protein>
    <submittedName>
        <fullName evidence="1">Uncharacterized protein</fullName>
    </submittedName>
</protein>
<dbReference type="AlphaFoldDB" id="A0A285SIP2"/>
<dbReference type="EMBL" id="OBMT01000004">
    <property type="protein sequence ID" value="SOC05727.1"/>
    <property type="molecule type" value="Genomic_DNA"/>
</dbReference>
<keyword evidence="2" id="KW-1185">Reference proteome</keyword>
<evidence type="ECO:0000313" key="1">
    <source>
        <dbReference type="EMBL" id="SOC05727.1"/>
    </source>
</evidence>
<organism evidence="1 2">
    <name type="scientific">Rhodobacter maris</name>
    <dbReference type="NCBI Taxonomy" id="446682"/>
    <lineage>
        <taxon>Bacteria</taxon>
        <taxon>Pseudomonadati</taxon>
        <taxon>Pseudomonadota</taxon>
        <taxon>Alphaproteobacteria</taxon>
        <taxon>Rhodobacterales</taxon>
        <taxon>Rhodobacter group</taxon>
        <taxon>Rhodobacter</taxon>
    </lineage>
</organism>
<accession>A0A285SIP2</accession>